<dbReference type="AlphaFoldDB" id="A0A7J0FUM1"/>
<dbReference type="GO" id="GO:0032875">
    <property type="term" value="P:regulation of DNA endoreduplication"/>
    <property type="evidence" value="ECO:0007669"/>
    <property type="project" value="InterPro"/>
</dbReference>
<dbReference type="OrthoDB" id="650965at2759"/>
<sequence length="66" mass="7479">MEVMMEEEYCTTPKHCKIPAVSECPPAPRKKKSDQRIKMDPPKSGYFCPPDLDTLFAVDHRAGARV</sequence>
<proteinExistence type="predicted"/>
<dbReference type="GO" id="GO:0004860">
    <property type="term" value="F:protein kinase inhibitor activity"/>
    <property type="evidence" value="ECO:0007669"/>
    <property type="project" value="UniProtKB-KW"/>
</dbReference>
<evidence type="ECO:0000256" key="3">
    <source>
        <dbReference type="SAM" id="MobiDB-lite"/>
    </source>
</evidence>
<keyword evidence="2" id="KW-0131">Cell cycle</keyword>
<dbReference type="PANTHER" id="PTHR33142">
    <property type="entry name" value="CYCLIN-DEPENDENT PROTEIN KINASE INHIBITOR SMR13"/>
    <property type="match status" value="1"/>
</dbReference>
<feature type="region of interest" description="Disordered" evidence="3">
    <location>
        <begin position="25"/>
        <end position="45"/>
    </location>
</feature>
<dbReference type="GO" id="GO:0005634">
    <property type="term" value="C:nucleus"/>
    <property type="evidence" value="ECO:0007669"/>
    <property type="project" value="TreeGrafter"/>
</dbReference>
<evidence type="ECO:0008006" key="6">
    <source>
        <dbReference type="Google" id="ProtNLM"/>
    </source>
</evidence>
<dbReference type="EMBL" id="BJWL01000015">
    <property type="protein sequence ID" value="GFZ02274.1"/>
    <property type="molecule type" value="Genomic_DNA"/>
</dbReference>
<evidence type="ECO:0000256" key="2">
    <source>
        <dbReference type="ARBA" id="ARBA00023306"/>
    </source>
</evidence>
<evidence type="ECO:0000313" key="5">
    <source>
        <dbReference type="Proteomes" id="UP000585474"/>
    </source>
</evidence>
<reference evidence="4 5" key="1">
    <citation type="submission" date="2019-07" db="EMBL/GenBank/DDBJ databases">
        <title>De Novo Assembly of kiwifruit Actinidia rufa.</title>
        <authorList>
            <person name="Sugita-Konishi S."/>
            <person name="Sato K."/>
            <person name="Mori E."/>
            <person name="Abe Y."/>
            <person name="Kisaki G."/>
            <person name="Hamano K."/>
            <person name="Suezawa K."/>
            <person name="Otani M."/>
            <person name="Fukuda T."/>
            <person name="Manabe T."/>
            <person name="Gomi K."/>
            <person name="Tabuchi M."/>
            <person name="Akimitsu K."/>
            <person name="Kataoka I."/>
        </authorList>
    </citation>
    <scope>NUCLEOTIDE SEQUENCE [LARGE SCALE GENOMIC DNA]</scope>
    <source>
        <strain evidence="5">cv. Fuchu</strain>
    </source>
</reference>
<comment type="caution">
    <text evidence="4">The sequence shown here is derived from an EMBL/GenBank/DDBJ whole genome shotgun (WGS) entry which is preliminary data.</text>
</comment>
<dbReference type="PANTHER" id="PTHR33142:SF15">
    <property type="entry name" value="CYCLIN-DEPENDENT PROTEIN KINASE INHIBITOR SMR4"/>
    <property type="match status" value="1"/>
</dbReference>
<evidence type="ECO:0000313" key="4">
    <source>
        <dbReference type="EMBL" id="GFZ02274.1"/>
    </source>
</evidence>
<evidence type="ECO:0000256" key="1">
    <source>
        <dbReference type="ARBA" id="ARBA00023013"/>
    </source>
</evidence>
<protein>
    <recommendedName>
        <fullName evidence="6">Cyclin-dependent protein kinase inhibitor SMR4</fullName>
    </recommendedName>
</protein>
<name>A0A7J0FUM1_9ERIC</name>
<gene>
    <name evidence="4" type="ORF">Acr_15g0008820</name>
</gene>
<keyword evidence="1" id="KW-0649">Protein kinase inhibitor</keyword>
<keyword evidence="5" id="KW-1185">Reference proteome</keyword>
<dbReference type="InterPro" id="IPR040389">
    <property type="entry name" value="SMR"/>
</dbReference>
<dbReference type="Proteomes" id="UP000585474">
    <property type="component" value="Unassembled WGS sequence"/>
</dbReference>
<accession>A0A7J0FUM1</accession>
<organism evidence="4 5">
    <name type="scientific">Actinidia rufa</name>
    <dbReference type="NCBI Taxonomy" id="165716"/>
    <lineage>
        <taxon>Eukaryota</taxon>
        <taxon>Viridiplantae</taxon>
        <taxon>Streptophyta</taxon>
        <taxon>Embryophyta</taxon>
        <taxon>Tracheophyta</taxon>
        <taxon>Spermatophyta</taxon>
        <taxon>Magnoliopsida</taxon>
        <taxon>eudicotyledons</taxon>
        <taxon>Gunneridae</taxon>
        <taxon>Pentapetalae</taxon>
        <taxon>asterids</taxon>
        <taxon>Ericales</taxon>
        <taxon>Actinidiaceae</taxon>
        <taxon>Actinidia</taxon>
    </lineage>
</organism>